<comment type="caution">
    <text evidence="1">The sequence shown here is derived from an EMBL/GenBank/DDBJ whole genome shotgun (WGS) entry which is preliminary data.</text>
</comment>
<name>A0ACC1PDJ5_9PEZI</name>
<sequence>MPGIWGTSRVTVLIAPTSALVGEMTFDASTDAREPPKAATPTNSADEARRYHARQPNGQEFGWAFAFNLVRKLDSPIVYNVNGLKPHARQAPTRQPVSVFQSVTYYLHTTFLFAYGNMKSLLVLGCVFAILNAAIANKISIGPDVPAIIPPKWSFQMVFWSLISTSFNSRNRRKLDLVLEDTANKLWRFITEVQTTSALYITYPVTFAGEGKAVIWLALAATIASISLRRNFQDFKTQMAAVRRTLPIVMWDFPEKLHCVSWILALAIIISLFLDKSHSGDVLDWRFFLH</sequence>
<reference evidence="1" key="1">
    <citation type="submission" date="2022-10" db="EMBL/GenBank/DDBJ databases">
        <title>Genome Sequence of Xylaria curta.</title>
        <authorList>
            <person name="Buettner E."/>
        </authorList>
    </citation>
    <scope>NUCLEOTIDE SEQUENCE</scope>
    <source>
        <strain evidence="1">Babe10</strain>
    </source>
</reference>
<evidence type="ECO:0000313" key="2">
    <source>
        <dbReference type="Proteomes" id="UP001143856"/>
    </source>
</evidence>
<gene>
    <name evidence="1" type="ORF">NUW58_g3219</name>
</gene>
<protein>
    <submittedName>
        <fullName evidence="1">Uncharacterized protein</fullName>
    </submittedName>
</protein>
<dbReference type="EMBL" id="JAPDGR010000476">
    <property type="protein sequence ID" value="KAJ2989913.1"/>
    <property type="molecule type" value="Genomic_DNA"/>
</dbReference>
<organism evidence="1 2">
    <name type="scientific">Xylaria curta</name>
    <dbReference type="NCBI Taxonomy" id="42375"/>
    <lineage>
        <taxon>Eukaryota</taxon>
        <taxon>Fungi</taxon>
        <taxon>Dikarya</taxon>
        <taxon>Ascomycota</taxon>
        <taxon>Pezizomycotina</taxon>
        <taxon>Sordariomycetes</taxon>
        <taxon>Xylariomycetidae</taxon>
        <taxon>Xylariales</taxon>
        <taxon>Xylariaceae</taxon>
        <taxon>Xylaria</taxon>
    </lineage>
</organism>
<accession>A0ACC1PDJ5</accession>
<dbReference type="Proteomes" id="UP001143856">
    <property type="component" value="Unassembled WGS sequence"/>
</dbReference>
<keyword evidence="2" id="KW-1185">Reference proteome</keyword>
<proteinExistence type="predicted"/>
<evidence type="ECO:0000313" key="1">
    <source>
        <dbReference type="EMBL" id="KAJ2989913.1"/>
    </source>
</evidence>